<reference evidence="17" key="1">
    <citation type="submission" date="2025-08" db="UniProtKB">
        <authorList>
            <consortium name="RefSeq"/>
        </authorList>
    </citation>
    <scope>IDENTIFICATION</scope>
    <source>
        <tissue evidence="17">Skeletal muscle</tissue>
    </source>
</reference>
<evidence type="ECO:0000313" key="17">
    <source>
        <dbReference type="RefSeq" id="XP_013913043.1"/>
    </source>
</evidence>
<evidence type="ECO:0000259" key="15">
    <source>
        <dbReference type="SMART" id="SM00013"/>
    </source>
</evidence>
<dbReference type="KEGG" id="tsr:106541973"/>
<dbReference type="PROSITE" id="PS51450">
    <property type="entry name" value="LRR"/>
    <property type="match status" value="1"/>
</dbReference>
<keyword evidence="10 14" id="KW-0472">Membrane</keyword>
<keyword evidence="2" id="KW-0813">Transport</keyword>
<evidence type="ECO:0000256" key="13">
    <source>
        <dbReference type="ARBA" id="ARBA00023303"/>
    </source>
</evidence>
<dbReference type="GO" id="GO:0007165">
    <property type="term" value="P:signal transduction"/>
    <property type="evidence" value="ECO:0007669"/>
    <property type="project" value="TreeGrafter"/>
</dbReference>
<evidence type="ECO:0000256" key="11">
    <source>
        <dbReference type="ARBA" id="ARBA00023157"/>
    </source>
</evidence>
<keyword evidence="3" id="KW-1003">Cell membrane</keyword>
<protein>
    <submittedName>
        <fullName evidence="17">Leucine-rich repeat-containing protein 26</fullName>
    </submittedName>
</protein>
<dbReference type="InterPro" id="IPR001611">
    <property type="entry name" value="Leu-rich_rpt"/>
</dbReference>
<evidence type="ECO:0000256" key="12">
    <source>
        <dbReference type="ARBA" id="ARBA00023180"/>
    </source>
</evidence>
<dbReference type="SMART" id="SM00013">
    <property type="entry name" value="LRRNT"/>
    <property type="match status" value="1"/>
</dbReference>
<evidence type="ECO:0000256" key="10">
    <source>
        <dbReference type="ARBA" id="ARBA00023136"/>
    </source>
</evidence>
<evidence type="ECO:0000256" key="7">
    <source>
        <dbReference type="ARBA" id="ARBA00022737"/>
    </source>
</evidence>
<dbReference type="AlphaFoldDB" id="A0A6I9XQQ8"/>
<dbReference type="CTD" id="389816"/>
<proteinExistence type="predicted"/>
<keyword evidence="12" id="KW-0325">Glycoprotein</keyword>
<dbReference type="InterPro" id="IPR032675">
    <property type="entry name" value="LRR_dom_sf"/>
</dbReference>
<dbReference type="GO" id="GO:0038023">
    <property type="term" value="F:signaling receptor activity"/>
    <property type="evidence" value="ECO:0007669"/>
    <property type="project" value="TreeGrafter"/>
</dbReference>
<evidence type="ECO:0000256" key="5">
    <source>
        <dbReference type="ARBA" id="ARBA00022692"/>
    </source>
</evidence>
<gene>
    <name evidence="17" type="primary">LRRC26</name>
</gene>
<accession>A0A6I9XQQ8</accession>
<dbReference type="GO" id="GO:0005886">
    <property type="term" value="C:plasma membrane"/>
    <property type="evidence" value="ECO:0007669"/>
    <property type="project" value="UniProtKB-SubCell"/>
</dbReference>
<dbReference type="FunFam" id="3.80.10.10:FF:000015">
    <property type="entry name" value="Leucine rich repeat containing 38"/>
    <property type="match status" value="1"/>
</dbReference>
<name>A0A6I9XQQ8_9SAUR</name>
<evidence type="ECO:0000256" key="14">
    <source>
        <dbReference type="SAM" id="Phobius"/>
    </source>
</evidence>
<dbReference type="Proteomes" id="UP000504617">
    <property type="component" value="Unplaced"/>
</dbReference>
<dbReference type="PANTHER" id="PTHR24365:SF541">
    <property type="entry name" value="PROTEIN TOLL-RELATED"/>
    <property type="match status" value="1"/>
</dbReference>
<evidence type="ECO:0000256" key="1">
    <source>
        <dbReference type="ARBA" id="ARBA00004162"/>
    </source>
</evidence>
<keyword evidence="8 14" id="KW-1133">Transmembrane helix</keyword>
<evidence type="ECO:0000256" key="3">
    <source>
        <dbReference type="ARBA" id="ARBA00022475"/>
    </source>
</evidence>
<sequence length="324" mass="35882">MWILFQGGPERPMASGTWAWALLLPATHHRSCPGGRRQRAFTVLALFLFLPRFPASSCPDVCNCSSGKINCVDRRLRFVPLQLPTNATALLLDYNRIATLRNGTFAAQRVLRQLCLGNNVLASIHRLALVGLQELQELDLSDNSLSLLHPETFLPVPTLQTLKLENNRLLRLDAELPRALPHLKALFVHGNALTSLSAGFFESLPALSYLTLEDNPWTCSCALWPLFLWLGKNREKVPEANSVTCKRRASLVQYPISALGNESFARCQTPRMNLPSYAFFLLIGPSTFLASICVGILLGSLAVAHLKLTRTGSCAWPRAGTRLR</sequence>
<dbReference type="InterPro" id="IPR000372">
    <property type="entry name" value="LRRNT"/>
</dbReference>
<dbReference type="SMART" id="SM00369">
    <property type="entry name" value="LRR_TYP"/>
    <property type="match status" value="5"/>
</dbReference>
<keyword evidence="16" id="KW-1185">Reference proteome</keyword>
<keyword evidence="6" id="KW-0732">Signal</keyword>
<dbReference type="RefSeq" id="XP_013913043.1">
    <property type="nucleotide sequence ID" value="XM_014057568.1"/>
</dbReference>
<evidence type="ECO:0000256" key="2">
    <source>
        <dbReference type="ARBA" id="ARBA00022448"/>
    </source>
</evidence>
<organism evidence="16 17">
    <name type="scientific">Thamnophis sirtalis</name>
    <dbReference type="NCBI Taxonomy" id="35019"/>
    <lineage>
        <taxon>Eukaryota</taxon>
        <taxon>Metazoa</taxon>
        <taxon>Chordata</taxon>
        <taxon>Craniata</taxon>
        <taxon>Vertebrata</taxon>
        <taxon>Euteleostomi</taxon>
        <taxon>Lepidosauria</taxon>
        <taxon>Squamata</taxon>
        <taxon>Bifurcata</taxon>
        <taxon>Unidentata</taxon>
        <taxon>Episquamata</taxon>
        <taxon>Toxicofera</taxon>
        <taxon>Serpentes</taxon>
        <taxon>Colubroidea</taxon>
        <taxon>Colubridae</taxon>
        <taxon>Natricinae</taxon>
        <taxon>Thamnophis</taxon>
    </lineage>
</organism>
<keyword evidence="11" id="KW-1015">Disulfide bond</keyword>
<keyword evidence="7" id="KW-0677">Repeat</keyword>
<dbReference type="Pfam" id="PF13855">
    <property type="entry name" value="LRR_8"/>
    <property type="match status" value="2"/>
</dbReference>
<comment type="subcellular location">
    <subcellularLocation>
        <location evidence="1">Cell membrane</location>
        <topology evidence="1">Single-pass membrane protein</topology>
    </subcellularLocation>
</comment>
<evidence type="ECO:0000256" key="9">
    <source>
        <dbReference type="ARBA" id="ARBA00023065"/>
    </source>
</evidence>
<dbReference type="OrthoDB" id="676979at2759"/>
<keyword evidence="5 14" id="KW-0812">Transmembrane</keyword>
<dbReference type="Gene3D" id="3.80.10.10">
    <property type="entry name" value="Ribonuclease Inhibitor"/>
    <property type="match status" value="2"/>
</dbReference>
<evidence type="ECO:0000256" key="4">
    <source>
        <dbReference type="ARBA" id="ARBA00022614"/>
    </source>
</evidence>
<dbReference type="InterPro" id="IPR003591">
    <property type="entry name" value="Leu-rich_rpt_typical-subtyp"/>
</dbReference>
<keyword evidence="13" id="KW-0407">Ion channel</keyword>
<dbReference type="PANTHER" id="PTHR24365">
    <property type="entry name" value="TOLL-LIKE RECEPTOR"/>
    <property type="match status" value="1"/>
</dbReference>
<evidence type="ECO:0000256" key="6">
    <source>
        <dbReference type="ARBA" id="ARBA00022729"/>
    </source>
</evidence>
<feature type="domain" description="LRRNT" evidence="15">
    <location>
        <begin position="57"/>
        <end position="89"/>
    </location>
</feature>
<dbReference type="GO" id="GO:0071805">
    <property type="term" value="P:potassium ion transmembrane transport"/>
    <property type="evidence" value="ECO:0007669"/>
    <property type="project" value="UniProtKB-ARBA"/>
</dbReference>
<dbReference type="SUPFAM" id="SSF52058">
    <property type="entry name" value="L domain-like"/>
    <property type="match status" value="1"/>
</dbReference>
<dbReference type="GeneID" id="106541973"/>
<feature type="transmembrane region" description="Helical" evidence="14">
    <location>
        <begin position="277"/>
        <end position="303"/>
    </location>
</feature>
<evidence type="ECO:0000256" key="8">
    <source>
        <dbReference type="ARBA" id="ARBA00022989"/>
    </source>
</evidence>
<evidence type="ECO:0000313" key="16">
    <source>
        <dbReference type="Proteomes" id="UP000504617"/>
    </source>
</evidence>
<keyword evidence="4" id="KW-0433">Leucine-rich repeat</keyword>
<keyword evidence="9" id="KW-0406">Ion transport</keyword>